<name>A0ABN2VLR2_9ACTN</name>
<evidence type="ECO:0000256" key="1">
    <source>
        <dbReference type="SAM" id="MobiDB-lite"/>
    </source>
</evidence>
<proteinExistence type="predicted"/>
<feature type="region of interest" description="Disordered" evidence="1">
    <location>
        <begin position="1"/>
        <end position="76"/>
    </location>
</feature>
<gene>
    <name evidence="2" type="ORF">GCM10009801_10270</name>
</gene>
<comment type="caution">
    <text evidence="2">The sequence shown here is derived from an EMBL/GenBank/DDBJ whole genome shotgun (WGS) entry which is preliminary data.</text>
</comment>
<sequence>MLTNRVLLPASARPARSTHPPLLPRRRHADGPGRGDRPAWQSPYGPPQRRAHRGRWAPSPVPSRSRRPAFAFALKH</sequence>
<protein>
    <submittedName>
        <fullName evidence="2">Uncharacterized protein</fullName>
    </submittedName>
</protein>
<dbReference type="Proteomes" id="UP001500016">
    <property type="component" value="Unassembled WGS sequence"/>
</dbReference>
<reference evidence="2 3" key="1">
    <citation type="journal article" date="2019" name="Int. J. Syst. Evol. Microbiol.">
        <title>The Global Catalogue of Microorganisms (GCM) 10K type strain sequencing project: providing services to taxonomists for standard genome sequencing and annotation.</title>
        <authorList>
            <consortium name="The Broad Institute Genomics Platform"/>
            <consortium name="The Broad Institute Genome Sequencing Center for Infectious Disease"/>
            <person name="Wu L."/>
            <person name="Ma J."/>
        </authorList>
    </citation>
    <scope>NUCLEOTIDE SEQUENCE [LARGE SCALE GENOMIC DNA]</scope>
    <source>
        <strain evidence="2 3">JCM 15478</strain>
    </source>
</reference>
<accession>A0ABN2VLR2</accession>
<keyword evidence="3" id="KW-1185">Reference proteome</keyword>
<organism evidence="2 3">
    <name type="scientific">Streptomyces albiaxialis</name>
    <dbReference type="NCBI Taxonomy" id="329523"/>
    <lineage>
        <taxon>Bacteria</taxon>
        <taxon>Bacillati</taxon>
        <taxon>Actinomycetota</taxon>
        <taxon>Actinomycetes</taxon>
        <taxon>Kitasatosporales</taxon>
        <taxon>Streptomycetaceae</taxon>
        <taxon>Streptomyces</taxon>
    </lineage>
</organism>
<dbReference type="EMBL" id="BAAAPE010000002">
    <property type="protein sequence ID" value="GAA2065172.1"/>
    <property type="molecule type" value="Genomic_DNA"/>
</dbReference>
<evidence type="ECO:0000313" key="3">
    <source>
        <dbReference type="Proteomes" id="UP001500016"/>
    </source>
</evidence>
<evidence type="ECO:0000313" key="2">
    <source>
        <dbReference type="EMBL" id="GAA2065172.1"/>
    </source>
</evidence>